<evidence type="ECO:0000256" key="6">
    <source>
        <dbReference type="ARBA" id="ARBA00023136"/>
    </source>
</evidence>
<keyword evidence="8" id="KW-0407">Ion channel</keyword>
<keyword evidence="12" id="KW-1185">Reference proteome</keyword>
<feature type="chain" id="PRO_5006867553" evidence="9">
    <location>
        <begin position="23"/>
        <end position="259"/>
    </location>
</feature>
<keyword evidence="4" id="KW-1133">Transmembrane helix</keyword>
<dbReference type="EMBL" id="LDAU01000118">
    <property type="protein sequence ID" value="KRX04373.1"/>
    <property type="molecule type" value="Genomic_DNA"/>
</dbReference>
<keyword evidence="3" id="KW-0812">Transmembrane</keyword>
<dbReference type="AlphaFoldDB" id="A0A0V0QQY6"/>
<evidence type="ECO:0000256" key="7">
    <source>
        <dbReference type="ARBA" id="ARBA00023286"/>
    </source>
</evidence>
<protein>
    <submittedName>
        <fullName evidence="11">Cyclic nucleotide-binding protein</fullName>
    </submittedName>
</protein>
<keyword evidence="9" id="KW-0732">Signal</keyword>
<dbReference type="Proteomes" id="UP000054937">
    <property type="component" value="Unassembled WGS sequence"/>
</dbReference>
<proteinExistence type="predicted"/>
<dbReference type="OrthoDB" id="421831at2759"/>
<dbReference type="PROSITE" id="PS50042">
    <property type="entry name" value="CNMP_BINDING_3"/>
    <property type="match status" value="1"/>
</dbReference>
<organism evidence="11 12">
    <name type="scientific">Pseudocohnilembus persalinus</name>
    <name type="common">Ciliate</name>
    <dbReference type="NCBI Taxonomy" id="266149"/>
    <lineage>
        <taxon>Eukaryota</taxon>
        <taxon>Sar</taxon>
        <taxon>Alveolata</taxon>
        <taxon>Ciliophora</taxon>
        <taxon>Intramacronucleata</taxon>
        <taxon>Oligohymenophorea</taxon>
        <taxon>Scuticociliatia</taxon>
        <taxon>Philasterida</taxon>
        <taxon>Pseudocohnilembidae</taxon>
        <taxon>Pseudocohnilembus</taxon>
    </lineage>
</organism>
<evidence type="ECO:0000256" key="8">
    <source>
        <dbReference type="ARBA" id="ARBA00023303"/>
    </source>
</evidence>
<dbReference type="PANTHER" id="PTHR45638:SF11">
    <property type="entry name" value="CYCLIC NUCLEOTIDE-GATED CATION CHANNEL SUBUNIT A"/>
    <property type="match status" value="1"/>
</dbReference>
<evidence type="ECO:0000256" key="5">
    <source>
        <dbReference type="ARBA" id="ARBA00023065"/>
    </source>
</evidence>
<evidence type="ECO:0000256" key="2">
    <source>
        <dbReference type="ARBA" id="ARBA00022448"/>
    </source>
</evidence>
<dbReference type="InterPro" id="IPR014710">
    <property type="entry name" value="RmlC-like_jellyroll"/>
</dbReference>
<feature type="domain" description="Cyclic nucleotide-binding" evidence="10">
    <location>
        <begin position="126"/>
        <end position="226"/>
    </location>
</feature>
<dbReference type="Pfam" id="PF00027">
    <property type="entry name" value="cNMP_binding"/>
    <property type="match status" value="1"/>
</dbReference>
<dbReference type="GO" id="GO:0044877">
    <property type="term" value="F:protein-containing complex binding"/>
    <property type="evidence" value="ECO:0007669"/>
    <property type="project" value="TreeGrafter"/>
</dbReference>
<evidence type="ECO:0000256" key="9">
    <source>
        <dbReference type="SAM" id="SignalP"/>
    </source>
</evidence>
<dbReference type="SUPFAM" id="SSF51206">
    <property type="entry name" value="cAMP-binding domain-like"/>
    <property type="match status" value="1"/>
</dbReference>
<keyword evidence="7" id="KW-1071">Ligand-gated ion channel</keyword>
<gene>
    <name evidence="11" type="ORF">PPERSA_05634</name>
</gene>
<dbReference type="GO" id="GO:0005221">
    <property type="term" value="F:intracellularly cyclic nucleotide-activated monoatomic cation channel activity"/>
    <property type="evidence" value="ECO:0007669"/>
    <property type="project" value="InterPro"/>
</dbReference>
<dbReference type="InterPro" id="IPR018488">
    <property type="entry name" value="cNMP-bd_CS"/>
</dbReference>
<evidence type="ECO:0000259" key="10">
    <source>
        <dbReference type="PROSITE" id="PS50042"/>
    </source>
</evidence>
<keyword evidence="5" id="KW-0406">Ion transport</keyword>
<dbReference type="InterPro" id="IPR018490">
    <property type="entry name" value="cNMP-bd_dom_sf"/>
</dbReference>
<dbReference type="Gene3D" id="2.60.120.10">
    <property type="entry name" value="Jelly Rolls"/>
    <property type="match status" value="1"/>
</dbReference>
<sequence length="259" mass="30754">MQAFLFAHVIVCFYFFIEKIHAQSHKNFYELENSDYKIFDLYTIQEAITQNTLNLYLQLYLYVIGGMIQNNFCFNFIENSRFAAKKVFIFYPQEKNDYEAIEEFPTSLKSEIKLQLNNDFIQKVNLFNLGEPEFLLTVIKNLYPTVCTEEDIIIRCGQQAEEFFIIKKGEVEVLAPDNQTVISVLREGAYFGEIGLIWKIPRTVTIKARTNCIFLCLNEKQFDQIMDQFPDYKSFLMRVGRQRMKTTEPEYIKNHKYRE</sequence>
<reference evidence="11 12" key="1">
    <citation type="journal article" date="2015" name="Sci. Rep.">
        <title>Genome of the facultative scuticociliatosis pathogen Pseudocohnilembus persalinus provides insight into its virulence through horizontal gene transfer.</title>
        <authorList>
            <person name="Xiong J."/>
            <person name="Wang G."/>
            <person name="Cheng J."/>
            <person name="Tian M."/>
            <person name="Pan X."/>
            <person name="Warren A."/>
            <person name="Jiang C."/>
            <person name="Yuan D."/>
            <person name="Miao W."/>
        </authorList>
    </citation>
    <scope>NUCLEOTIDE SEQUENCE [LARGE SCALE GENOMIC DNA]</scope>
    <source>
        <strain evidence="11">36N120E</strain>
    </source>
</reference>
<comment type="caution">
    <text evidence="11">The sequence shown here is derived from an EMBL/GenBank/DDBJ whole genome shotgun (WGS) entry which is preliminary data.</text>
</comment>
<comment type="subcellular location">
    <subcellularLocation>
        <location evidence="1">Membrane</location>
        <topology evidence="1">Multi-pass membrane protein</topology>
    </subcellularLocation>
</comment>
<dbReference type="InterPro" id="IPR050866">
    <property type="entry name" value="CNG_cation_channel"/>
</dbReference>
<accession>A0A0V0QQY6</accession>
<dbReference type="InParanoid" id="A0A0V0QQY6"/>
<dbReference type="SMART" id="SM00100">
    <property type="entry name" value="cNMP"/>
    <property type="match status" value="1"/>
</dbReference>
<evidence type="ECO:0000256" key="1">
    <source>
        <dbReference type="ARBA" id="ARBA00004141"/>
    </source>
</evidence>
<dbReference type="PANTHER" id="PTHR45638">
    <property type="entry name" value="CYCLIC NUCLEOTIDE-GATED CATION CHANNEL SUBUNIT A"/>
    <property type="match status" value="1"/>
</dbReference>
<keyword evidence="2" id="KW-0813">Transport</keyword>
<evidence type="ECO:0000256" key="3">
    <source>
        <dbReference type="ARBA" id="ARBA00022692"/>
    </source>
</evidence>
<keyword evidence="6" id="KW-0472">Membrane</keyword>
<dbReference type="GO" id="GO:0016020">
    <property type="term" value="C:membrane"/>
    <property type="evidence" value="ECO:0007669"/>
    <property type="project" value="UniProtKB-SubCell"/>
</dbReference>
<dbReference type="CDD" id="cd00038">
    <property type="entry name" value="CAP_ED"/>
    <property type="match status" value="1"/>
</dbReference>
<feature type="signal peptide" evidence="9">
    <location>
        <begin position="1"/>
        <end position="22"/>
    </location>
</feature>
<evidence type="ECO:0000256" key="4">
    <source>
        <dbReference type="ARBA" id="ARBA00022989"/>
    </source>
</evidence>
<evidence type="ECO:0000313" key="11">
    <source>
        <dbReference type="EMBL" id="KRX04373.1"/>
    </source>
</evidence>
<name>A0A0V0QQY6_PSEPJ</name>
<evidence type="ECO:0000313" key="12">
    <source>
        <dbReference type="Proteomes" id="UP000054937"/>
    </source>
</evidence>
<dbReference type="InterPro" id="IPR000595">
    <property type="entry name" value="cNMP-bd_dom"/>
</dbReference>
<dbReference type="PROSITE" id="PS00888">
    <property type="entry name" value="CNMP_BINDING_1"/>
    <property type="match status" value="1"/>
</dbReference>